<dbReference type="InterPro" id="IPR025659">
    <property type="entry name" value="Tubby-like_C"/>
</dbReference>
<dbReference type="Gene3D" id="2.40.160.200">
    <property type="entry name" value="LURP1-related"/>
    <property type="match status" value="1"/>
</dbReference>
<protein>
    <submittedName>
        <fullName evidence="2">Uncharacterized protein</fullName>
    </submittedName>
</protein>
<dbReference type="PANTHER" id="PTHR31087:SF58">
    <property type="entry name" value="OS07G0230700 PROTEIN"/>
    <property type="match status" value="1"/>
</dbReference>
<reference evidence="2 3" key="1">
    <citation type="submission" date="2020-08" db="EMBL/GenBank/DDBJ databases">
        <title>Plant Genome Project.</title>
        <authorList>
            <person name="Zhang R.-G."/>
        </authorList>
    </citation>
    <scope>NUCLEOTIDE SEQUENCE [LARGE SCALE GENOMIC DNA]</scope>
    <source>
        <tissue evidence="2">Rhizome</tissue>
    </source>
</reference>
<accession>A0A8J5CBL1</accession>
<comment type="caution">
    <text evidence="2">The sequence shown here is derived from an EMBL/GenBank/DDBJ whole genome shotgun (WGS) entry which is preliminary data.</text>
</comment>
<evidence type="ECO:0000313" key="2">
    <source>
        <dbReference type="EMBL" id="KAG6470434.1"/>
    </source>
</evidence>
<dbReference type="SUPFAM" id="SSF54518">
    <property type="entry name" value="Tubby C-terminal domain-like"/>
    <property type="match status" value="1"/>
</dbReference>
<dbReference type="Pfam" id="PF04525">
    <property type="entry name" value="LOR"/>
    <property type="match status" value="1"/>
</dbReference>
<dbReference type="Proteomes" id="UP000734854">
    <property type="component" value="Unassembled WGS sequence"/>
</dbReference>
<organism evidence="2 3">
    <name type="scientific">Zingiber officinale</name>
    <name type="common">Ginger</name>
    <name type="synonym">Amomum zingiber</name>
    <dbReference type="NCBI Taxonomy" id="94328"/>
    <lineage>
        <taxon>Eukaryota</taxon>
        <taxon>Viridiplantae</taxon>
        <taxon>Streptophyta</taxon>
        <taxon>Embryophyta</taxon>
        <taxon>Tracheophyta</taxon>
        <taxon>Spermatophyta</taxon>
        <taxon>Magnoliopsida</taxon>
        <taxon>Liliopsida</taxon>
        <taxon>Zingiberales</taxon>
        <taxon>Zingiberaceae</taxon>
        <taxon>Zingiber</taxon>
    </lineage>
</organism>
<comment type="similarity">
    <text evidence="1">Belongs to the LOR family.</text>
</comment>
<dbReference type="PANTHER" id="PTHR31087">
    <property type="match status" value="1"/>
</dbReference>
<keyword evidence="3" id="KW-1185">Reference proteome</keyword>
<name>A0A8J5CBL1_ZINOF</name>
<proteinExistence type="inferred from homology"/>
<dbReference type="AlphaFoldDB" id="A0A8J5CBL1"/>
<evidence type="ECO:0000256" key="1">
    <source>
        <dbReference type="ARBA" id="ARBA00005437"/>
    </source>
</evidence>
<evidence type="ECO:0000313" key="3">
    <source>
        <dbReference type="Proteomes" id="UP000734854"/>
    </source>
</evidence>
<gene>
    <name evidence="2" type="ORF">ZIOFF_071507</name>
</gene>
<dbReference type="InterPro" id="IPR007612">
    <property type="entry name" value="LOR"/>
</dbReference>
<dbReference type="EMBL" id="JACMSC010000021">
    <property type="protein sequence ID" value="KAG6470434.1"/>
    <property type="molecule type" value="Genomic_DNA"/>
</dbReference>
<dbReference type="InterPro" id="IPR038595">
    <property type="entry name" value="LOR_sf"/>
</dbReference>
<sequence>MAEYGQTARHVAPAELVAAGKFTVPYAVNLTLSSTGGLFSNDLYKVKDTNGDVVFKVKAAFFSSRRLLLDAKGTPLLTMKPKVRRRRGTRRVFRGESTSPNDLLFSVRKSKMFQRKDHFDVVLATSTDEAAPCDFKIIVRSKEYTIYIGEIDHEIIAQMNRKTECCARDRLEITVNQNVDFAFIVSLIVILEEIKPSRRSAM</sequence>